<dbReference type="AlphaFoldDB" id="A0A4R0QXA1"/>
<sequence length="432" mass="46507">MLEQFVNSLLGSLAPILLTMVIGAVCKPMDAQYRRGSRFARLGGIVVGIIAAIIFATLRGTGTITQRTIVNFPTLIACVIADALAIIALIVCVIRKASTQNSSRSQILQVDVINIVFAFALALTYFRAFPDVILRVTNFVETGESFFTSDMLLRALGFVLGITASIVVAAIFSSMKSSISSRIFAVTGIILVVLIAAQHSIDLLQILFSTRAIRLNRTLFTVLAWGLNNGLSIVISQAVIFVIPIIATIVVGWNTRIEGETIAVVRSQRKIKRHAFAAVAFSLLAVFAVGASLTYGDAAMHVEIKLSDPEKYSLKDSVAQIKVSQVDDGHLHRFEYTATDGTVMRFLAIKKGGGTVVVVLDACENCGDAGYYEKDGKVICKKCDVAMNIATIGFKGGCNPIPIEFDNDGTTITVQTSVLDANAHYFRRSAGV</sequence>
<evidence type="ECO:0000256" key="1">
    <source>
        <dbReference type="SAM" id="Phobius"/>
    </source>
</evidence>
<evidence type="ECO:0000313" key="4">
    <source>
        <dbReference type="Proteomes" id="UP000291289"/>
    </source>
</evidence>
<keyword evidence="1" id="KW-1133">Transmembrane helix</keyword>
<protein>
    <submittedName>
        <fullName evidence="3">DUF2318 domain-containing protein</fullName>
    </submittedName>
</protein>
<evidence type="ECO:0000313" key="3">
    <source>
        <dbReference type="EMBL" id="TCD54180.1"/>
    </source>
</evidence>
<keyword evidence="1" id="KW-0472">Membrane</keyword>
<dbReference type="RefSeq" id="WP_131283772.1">
    <property type="nucleotide sequence ID" value="NZ_RXLP01000019.1"/>
</dbReference>
<feature type="transmembrane region" description="Helical" evidence="1">
    <location>
        <begin position="106"/>
        <end position="126"/>
    </location>
</feature>
<dbReference type="OrthoDB" id="9792533at2"/>
<dbReference type="InterPro" id="IPR018758">
    <property type="entry name" value="FtrD-like"/>
</dbReference>
<feature type="transmembrane region" description="Helical" evidence="1">
    <location>
        <begin position="274"/>
        <end position="295"/>
    </location>
</feature>
<feature type="transmembrane region" description="Helical" evidence="1">
    <location>
        <begin position="38"/>
        <end position="58"/>
    </location>
</feature>
<feature type="transmembrane region" description="Helical" evidence="1">
    <location>
        <begin position="184"/>
        <end position="210"/>
    </location>
</feature>
<gene>
    <name evidence="3" type="ORF">EJ419_03830</name>
</gene>
<proteinExistence type="predicted"/>
<dbReference type="EMBL" id="RXLP01000019">
    <property type="protein sequence ID" value="TCD54180.1"/>
    <property type="molecule type" value="Genomic_DNA"/>
</dbReference>
<feature type="transmembrane region" description="Helical" evidence="1">
    <location>
        <begin position="6"/>
        <end position="26"/>
    </location>
</feature>
<keyword evidence="4" id="KW-1185">Reference proteome</keyword>
<feature type="domain" description="Membrane iron-sulfur containing protein FtrD-like" evidence="2">
    <location>
        <begin position="326"/>
        <end position="426"/>
    </location>
</feature>
<name>A0A4R0QXA1_9BIFI</name>
<feature type="transmembrane region" description="Helical" evidence="1">
    <location>
        <begin position="151"/>
        <end position="172"/>
    </location>
</feature>
<keyword evidence="1" id="KW-0812">Transmembrane</keyword>
<feature type="transmembrane region" description="Helical" evidence="1">
    <location>
        <begin position="70"/>
        <end position="94"/>
    </location>
</feature>
<dbReference type="Proteomes" id="UP000291289">
    <property type="component" value="Unassembled WGS sequence"/>
</dbReference>
<accession>A0A4R0QXA1</accession>
<feature type="transmembrane region" description="Helical" evidence="1">
    <location>
        <begin position="230"/>
        <end position="253"/>
    </location>
</feature>
<comment type="caution">
    <text evidence="3">The sequence shown here is derived from an EMBL/GenBank/DDBJ whole genome shotgun (WGS) entry which is preliminary data.</text>
</comment>
<dbReference type="Pfam" id="PF10080">
    <property type="entry name" value="FtrD-like"/>
    <property type="match status" value="1"/>
</dbReference>
<organism evidence="3 4">
    <name type="scientific">Alloscardovia theropitheci</name>
    <dbReference type="NCBI Taxonomy" id="2496842"/>
    <lineage>
        <taxon>Bacteria</taxon>
        <taxon>Bacillati</taxon>
        <taxon>Actinomycetota</taxon>
        <taxon>Actinomycetes</taxon>
        <taxon>Bifidobacteriales</taxon>
        <taxon>Bifidobacteriaceae</taxon>
        <taxon>Alloscardovia</taxon>
    </lineage>
</organism>
<reference evidence="3 4" key="1">
    <citation type="submission" date="2018-12" db="EMBL/GenBank/DDBJ databases">
        <title>Alloscrdovia theropitheci sp. nov: a novel taxon from the feces of the bleeding-herat monkey (Theropithecus geleda).</title>
        <authorList>
            <person name="Modesto M."/>
        </authorList>
    </citation>
    <scope>NUCLEOTIDE SEQUENCE [LARGE SCALE GENOMIC DNA]</scope>
    <source>
        <strain evidence="3 4">GLDI4/2</strain>
    </source>
</reference>
<evidence type="ECO:0000259" key="2">
    <source>
        <dbReference type="Pfam" id="PF10080"/>
    </source>
</evidence>